<feature type="region of interest" description="Disordered" evidence="1">
    <location>
        <begin position="101"/>
        <end position="142"/>
    </location>
</feature>
<proteinExistence type="predicted"/>
<accession>A0A8S3UV09</accession>
<dbReference type="SUPFAM" id="SSF57903">
    <property type="entry name" value="FYVE/PHD zinc finger"/>
    <property type="match status" value="1"/>
</dbReference>
<feature type="compositionally biased region" description="Polar residues" evidence="1">
    <location>
        <begin position="124"/>
        <end position="133"/>
    </location>
</feature>
<keyword evidence="3" id="KW-1185">Reference proteome</keyword>
<dbReference type="InterPro" id="IPR011011">
    <property type="entry name" value="Znf_FYVE_PHD"/>
</dbReference>
<name>A0A8S3UV09_MYTED</name>
<comment type="caution">
    <text evidence="2">The sequence shown here is derived from an EMBL/GenBank/DDBJ whole genome shotgun (WGS) entry which is preliminary data.</text>
</comment>
<sequence length="202" mass="22664">MNDPTRIYNCDESGLSGRPNHVNGTKNVIVPKHIRHPYQTQVNISGHITLLLAIFAAGQTPSTCIIFLEPCLGMTTQQVYQIHGFLKKLKADLQTVTYESTVPSNDEAQQGSSGKTQHKRPPQSKVQNGNPKNVLQPRGRKSEKCLKRSKAIIGDDNVLCIACMTNNQLFYWVGSDRCDYWVHYECLPSRVQTYVDLSLTTD</sequence>
<protein>
    <submittedName>
        <fullName evidence="2">Uncharacterized protein</fullName>
    </submittedName>
</protein>
<dbReference type="AlphaFoldDB" id="A0A8S3UV09"/>
<reference evidence="2" key="1">
    <citation type="submission" date="2021-03" db="EMBL/GenBank/DDBJ databases">
        <authorList>
            <person name="Bekaert M."/>
        </authorList>
    </citation>
    <scope>NUCLEOTIDE SEQUENCE</scope>
</reference>
<gene>
    <name evidence="2" type="ORF">MEDL_58535</name>
</gene>
<dbReference type="Proteomes" id="UP000683360">
    <property type="component" value="Unassembled WGS sequence"/>
</dbReference>
<dbReference type="EMBL" id="CAJPWZ010002874">
    <property type="protein sequence ID" value="CAG2246571.1"/>
    <property type="molecule type" value="Genomic_DNA"/>
</dbReference>
<organism evidence="2 3">
    <name type="scientific">Mytilus edulis</name>
    <name type="common">Blue mussel</name>
    <dbReference type="NCBI Taxonomy" id="6550"/>
    <lineage>
        <taxon>Eukaryota</taxon>
        <taxon>Metazoa</taxon>
        <taxon>Spiralia</taxon>
        <taxon>Lophotrochozoa</taxon>
        <taxon>Mollusca</taxon>
        <taxon>Bivalvia</taxon>
        <taxon>Autobranchia</taxon>
        <taxon>Pteriomorphia</taxon>
        <taxon>Mytilida</taxon>
        <taxon>Mytiloidea</taxon>
        <taxon>Mytilidae</taxon>
        <taxon>Mytilinae</taxon>
        <taxon>Mytilus</taxon>
    </lineage>
</organism>
<feature type="compositionally biased region" description="Polar residues" evidence="1">
    <location>
        <begin position="101"/>
        <end position="115"/>
    </location>
</feature>
<evidence type="ECO:0000313" key="3">
    <source>
        <dbReference type="Proteomes" id="UP000683360"/>
    </source>
</evidence>
<dbReference type="OrthoDB" id="6148415at2759"/>
<evidence type="ECO:0000256" key="1">
    <source>
        <dbReference type="SAM" id="MobiDB-lite"/>
    </source>
</evidence>
<evidence type="ECO:0000313" key="2">
    <source>
        <dbReference type="EMBL" id="CAG2246571.1"/>
    </source>
</evidence>